<dbReference type="AlphaFoldDB" id="A0AAD8CDU9"/>
<evidence type="ECO:0000313" key="1">
    <source>
        <dbReference type="EMBL" id="KAK0070125.1"/>
    </source>
</evidence>
<feature type="non-terminal residue" evidence="1">
    <location>
        <position position="53"/>
    </location>
</feature>
<sequence length="53" mass="6401">MTTLRKLDELICKQLKEELRARELRIFCVKEMRASLRQNLVDEGEDPETYLFE</sequence>
<organism evidence="1 2">
    <name type="scientific">Biomphalaria pfeifferi</name>
    <name type="common">Bloodfluke planorb</name>
    <name type="synonym">Freshwater snail</name>
    <dbReference type="NCBI Taxonomy" id="112525"/>
    <lineage>
        <taxon>Eukaryota</taxon>
        <taxon>Metazoa</taxon>
        <taxon>Spiralia</taxon>
        <taxon>Lophotrochozoa</taxon>
        <taxon>Mollusca</taxon>
        <taxon>Gastropoda</taxon>
        <taxon>Heterobranchia</taxon>
        <taxon>Euthyneura</taxon>
        <taxon>Panpulmonata</taxon>
        <taxon>Hygrophila</taxon>
        <taxon>Lymnaeoidea</taxon>
        <taxon>Planorbidae</taxon>
        <taxon>Biomphalaria</taxon>
    </lineage>
</organism>
<comment type="caution">
    <text evidence="1">The sequence shown here is derived from an EMBL/GenBank/DDBJ whole genome shotgun (WGS) entry which is preliminary data.</text>
</comment>
<reference evidence="1" key="1">
    <citation type="journal article" date="2023" name="PLoS Negl. Trop. Dis.">
        <title>A genome sequence for Biomphalaria pfeifferi, the major vector snail for the human-infecting parasite Schistosoma mansoni.</title>
        <authorList>
            <person name="Bu L."/>
            <person name="Lu L."/>
            <person name="Laidemitt M.R."/>
            <person name="Zhang S.M."/>
            <person name="Mutuku M."/>
            <person name="Mkoji G."/>
            <person name="Steinauer M."/>
            <person name="Loker E.S."/>
        </authorList>
    </citation>
    <scope>NUCLEOTIDE SEQUENCE</scope>
    <source>
        <strain evidence="1">KasaAsao</strain>
    </source>
</reference>
<accession>A0AAD8CDU9</accession>
<dbReference type="Proteomes" id="UP001233172">
    <property type="component" value="Unassembled WGS sequence"/>
</dbReference>
<proteinExistence type="predicted"/>
<evidence type="ECO:0000313" key="2">
    <source>
        <dbReference type="Proteomes" id="UP001233172"/>
    </source>
</evidence>
<reference evidence="1" key="2">
    <citation type="submission" date="2023-04" db="EMBL/GenBank/DDBJ databases">
        <authorList>
            <person name="Bu L."/>
            <person name="Lu L."/>
            <person name="Laidemitt M.R."/>
            <person name="Zhang S.M."/>
            <person name="Mutuku M."/>
            <person name="Mkoji G."/>
            <person name="Steinauer M."/>
            <person name="Loker E.S."/>
        </authorList>
    </citation>
    <scope>NUCLEOTIDE SEQUENCE</scope>
    <source>
        <strain evidence="1">KasaAsao</strain>
        <tissue evidence="1">Whole Snail</tissue>
    </source>
</reference>
<dbReference type="EMBL" id="JASAOG010000001">
    <property type="protein sequence ID" value="KAK0070125.1"/>
    <property type="molecule type" value="Genomic_DNA"/>
</dbReference>
<keyword evidence="2" id="KW-1185">Reference proteome</keyword>
<protein>
    <submittedName>
        <fullName evidence="1">E3 ubiquitin-protein ligase makorin-1</fullName>
    </submittedName>
</protein>
<gene>
    <name evidence="1" type="ORF">Bpfe_000108</name>
</gene>
<name>A0AAD8CDU9_BIOPF</name>